<evidence type="ECO:0000256" key="1">
    <source>
        <dbReference type="SAM" id="Phobius"/>
    </source>
</evidence>
<sequence length="175" mass="18524">METLQPNQSAVVATFDTHPQAEQGVKELQKSGFDMKKLSIIGRGYHSEEHPLGFYTSGDRIKTWGGIGAFWGGLWGILLGAAFFWVPGFGALAVAGPIVGMLAGGLEGAAVVGGISALVAALMSLGLPKHSAIKYETLLKANKYLVIAHGNAEEVENAREILQRAHALETERLAA</sequence>
<keyword evidence="1" id="KW-0812">Transmembrane</keyword>
<dbReference type="AlphaFoldDB" id="A0A401J9M3"/>
<accession>A0A401J9M3</accession>
<evidence type="ECO:0000313" key="2">
    <source>
        <dbReference type="EMBL" id="GBL44362.1"/>
    </source>
</evidence>
<name>A0A401J9M3_9PROT</name>
<protein>
    <submittedName>
        <fullName evidence="2">Uncharacterized protein</fullName>
    </submittedName>
</protein>
<reference evidence="2 3" key="1">
    <citation type="journal article" date="2019" name="Front. Microbiol.">
        <title>Genomes of Neutrophilic Sulfur-Oxidizing Chemolithoautotrophs Representing 9 Proteobacterial Species From 8 Genera.</title>
        <authorList>
            <person name="Watanabe T."/>
            <person name="Kojima H."/>
            <person name="Umezawa K."/>
            <person name="Hori C."/>
            <person name="Takasuka T.E."/>
            <person name="Kato Y."/>
            <person name="Fukui M."/>
        </authorList>
    </citation>
    <scope>NUCLEOTIDE SEQUENCE [LARGE SCALE GENOMIC DNA]</scope>
    <source>
        <strain evidence="2 3">TTN</strain>
    </source>
</reference>
<dbReference type="OrthoDB" id="515952at2"/>
<dbReference type="RefSeq" id="WP_124703200.1">
    <property type="nucleotide sequence ID" value="NZ_BGOW01000001.1"/>
</dbReference>
<dbReference type="EMBL" id="BGOW01000001">
    <property type="protein sequence ID" value="GBL44362.1"/>
    <property type="molecule type" value="Genomic_DNA"/>
</dbReference>
<comment type="caution">
    <text evidence="2">The sequence shown here is derived from an EMBL/GenBank/DDBJ whole genome shotgun (WGS) entry which is preliminary data.</text>
</comment>
<keyword evidence="3" id="KW-1185">Reference proteome</keyword>
<feature type="transmembrane region" description="Helical" evidence="1">
    <location>
        <begin position="64"/>
        <end position="86"/>
    </location>
</feature>
<evidence type="ECO:0000313" key="3">
    <source>
        <dbReference type="Proteomes" id="UP000286806"/>
    </source>
</evidence>
<dbReference type="Proteomes" id="UP000286806">
    <property type="component" value="Unassembled WGS sequence"/>
</dbReference>
<feature type="transmembrane region" description="Helical" evidence="1">
    <location>
        <begin position="98"/>
        <end position="125"/>
    </location>
</feature>
<dbReference type="PANTHER" id="PTHR36109">
    <property type="entry name" value="MEMBRANE PROTEIN-RELATED"/>
    <property type="match status" value="1"/>
</dbReference>
<gene>
    <name evidence="2" type="ORF">SFMTTN_0157</name>
</gene>
<proteinExistence type="predicted"/>
<organism evidence="2 3">
    <name type="scientific">Sulfuriferula multivorans</name>
    <dbReference type="NCBI Taxonomy" id="1559896"/>
    <lineage>
        <taxon>Bacteria</taxon>
        <taxon>Pseudomonadati</taxon>
        <taxon>Pseudomonadota</taxon>
        <taxon>Betaproteobacteria</taxon>
        <taxon>Nitrosomonadales</taxon>
        <taxon>Sulfuricellaceae</taxon>
        <taxon>Sulfuriferula</taxon>
    </lineage>
</organism>
<dbReference type="PANTHER" id="PTHR36109:SF2">
    <property type="entry name" value="MEMBRANE PROTEIN"/>
    <property type="match status" value="1"/>
</dbReference>
<dbReference type="InterPro" id="IPR052948">
    <property type="entry name" value="Low_temp-induced_all0457"/>
</dbReference>
<keyword evidence="1" id="KW-1133">Transmembrane helix</keyword>
<keyword evidence="1" id="KW-0472">Membrane</keyword>